<dbReference type="PANTHER" id="PTHR31836:SF21">
    <property type="entry name" value="EXPANSIN-LIKE PROTEIN 7"/>
    <property type="match status" value="1"/>
</dbReference>
<dbReference type="STRING" id="78915.A0A4V1IXD7"/>
<sequence length="115" mass="12488">MSHTADASAVSLLKRGDGTYYNMEGGYTACGEKHTDDEFYAAVAPSWFTTGNPNHDPICKKCAVVNGPKGQVKVHINDICPPCTRESIDLTPAAFDQIADRVDGRVPITWELVDC</sequence>
<dbReference type="CDD" id="cd22191">
    <property type="entry name" value="DPBB_RlpA_EXP_N-like"/>
    <property type="match status" value="1"/>
</dbReference>
<dbReference type="Gene3D" id="2.40.40.10">
    <property type="entry name" value="RlpA-like domain"/>
    <property type="match status" value="1"/>
</dbReference>
<gene>
    <name evidence="3" type="ORF">THASP1DRAFT_12464</name>
</gene>
<protein>
    <submittedName>
        <fullName evidence="3">RlpA-like double-psi beta-barrel-protein domain-containing protein-containing protein</fullName>
    </submittedName>
</protein>
<dbReference type="Proteomes" id="UP000271241">
    <property type="component" value="Unassembled WGS sequence"/>
</dbReference>
<keyword evidence="1" id="KW-0732">Signal</keyword>
<feature type="domain" description="RlpA-like protein double-psi beta-barrel" evidence="2">
    <location>
        <begin position="16"/>
        <end position="109"/>
    </location>
</feature>
<organism evidence="3 4">
    <name type="scientific">Thamnocephalis sphaerospora</name>
    <dbReference type="NCBI Taxonomy" id="78915"/>
    <lineage>
        <taxon>Eukaryota</taxon>
        <taxon>Fungi</taxon>
        <taxon>Fungi incertae sedis</taxon>
        <taxon>Zoopagomycota</taxon>
        <taxon>Zoopagomycotina</taxon>
        <taxon>Zoopagomycetes</taxon>
        <taxon>Zoopagales</taxon>
        <taxon>Sigmoideomycetaceae</taxon>
        <taxon>Thamnocephalis</taxon>
    </lineage>
</organism>
<evidence type="ECO:0000256" key="1">
    <source>
        <dbReference type="ARBA" id="ARBA00022729"/>
    </source>
</evidence>
<accession>A0A4V1IXD7</accession>
<evidence type="ECO:0000259" key="2">
    <source>
        <dbReference type="Pfam" id="PF03330"/>
    </source>
</evidence>
<evidence type="ECO:0000313" key="4">
    <source>
        <dbReference type="Proteomes" id="UP000271241"/>
    </source>
</evidence>
<dbReference type="Pfam" id="PF03330">
    <property type="entry name" value="DPBB_1"/>
    <property type="match status" value="1"/>
</dbReference>
<dbReference type="InterPro" id="IPR051477">
    <property type="entry name" value="Expansin_CellWall"/>
</dbReference>
<dbReference type="EMBL" id="KZ992440">
    <property type="protein sequence ID" value="RKP10699.1"/>
    <property type="molecule type" value="Genomic_DNA"/>
</dbReference>
<evidence type="ECO:0000313" key="3">
    <source>
        <dbReference type="EMBL" id="RKP10699.1"/>
    </source>
</evidence>
<keyword evidence="4" id="KW-1185">Reference proteome</keyword>
<dbReference type="OrthoDB" id="406505at2759"/>
<dbReference type="InterPro" id="IPR036908">
    <property type="entry name" value="RlpA-like_sf"/>
</dbReference>
<dbReference type="SUPFAM" id="SSF50685">
    <property type="entry name" value="Barwin-like endoglucanases"/>
    <property type="match status" value="1"/>
</dbReference>
<dbReference type="AlphaFoldDB" id="A0A4V1IXD7"/>
<reference evidence="4" key="1">
    <citation type="journal article" date="2018" name="Nat. Microbiol.">
        <title>Leveraging single-cell genomics to expand the fungal tree of life.</title>
        <authorList>
            <person name="Ahrendt S.R."/>
            <person name="Quandt C.A."/>
            <person name="Ciobanu D."/>
            <person name="Clum A."/>
            <person name="Salamov A."/>
            <person name="Andreopoulos B."/>
            <person name="Cheng J.F."/>
            <person name="Woyke T."/>
            <person name="Pelin A."/>
            <person name="Henrissat B."/>
            <person name="Reynolds N.K."/>
            <person name="Benny G.L."/>
            <person name="Smith M.E."/>
            <person name="James T.Y."/>
            <person name="Grigoriev I.V."/>
        </authorList>
    </citation>
    <scope>NUCLEOTIDE SEQUENCE [LARGE SCALE GENOMIC DNA]</scope>
    <source>
        <strain evidence="4">RSA 1356</strain>
    </source>
</reference>
<name>A0A4V1IXD7_9FUNG</name>
<dbReference type="PANTHER" id="PTHR31836">
    <property type="match status" value="1"/>
</dbReference>
<dbReference type="InterPro" id="IPR009009">
    <property type="entry name" value="RlpA-like_DPBB"/>
</dbReference>
<proteinExistence type="predicted"/>